<proteinExistence type="predicted"/>
<sequence>MGVSGVLHPPKTCSLVLHQENSKKSLIATTREKKMFGTLVWHLRMRKIVKVLL</sequence>
<evidence type="ECO:0000313" key="1">
    <source>
        <dbReference type="EMBL" id="KOF73480.1"/>
    </source>
</evidence>
<dbReference type="AlphaFoldDB" id="A0A0L8GA99"/>
<protein>
    <submittedName>
        <fullName evidence="1">Uncharacterized protein</fullName>
    </submittedName>
</protein>
<organism evidence="1">
    <name type="scientific">Octopus bimaculoides</name>
    <name type="common">California two-spotted octopus</name>
    <dbReference type="NCBI Taxonomy" id="37653"/>
    <lineage>
        <taxon>Eukaryota</taxon>
        <taxon>Metazoa</taxon>
        <taxon>Spiralia</taxon>
        <taxon>Lophotrochozoa</taxon>
        <taxon>Mollusca</taxon>
        <taxon>Cephalopoda</taxon>
        <taxon>Coleoidea</taxon>
        <taxon>Octopodiformes</taxon>
        <taxon>Octopoda</taxon>
        <taxon>Incirrata</taxon>
        <taxon>Octopodidae</taxon>
        <taxon>Octopus</taxon>
    </lineage>
</organism>
<reference evidence="1" key="1">
    <citation type="submission" date="2015-07" db="EMBL/GenBank/DDBJ databases">
        <title>MeaNS - Measles Nucleotide Surveillance Program.</title>
        <authorList>
            <person name="Tran T."/>
            <person name="Druce J."/>
        </authorList>
    </citation>
    <scope>NUCLEOTIDE SEQUENCE</scope>
    <source>
        <strain evidence="1">UCB-OBI-ISO-001</strain>
        <tissue evidence="1">Gonad</tissue>
    </source>
</reference>
<accession>A0A0L8GA99</accession>
<dbReference type="EMBL" id="KQ423139">
    <property type="protein sequence ID" value="KOF73480.1"/>
    <property type="molecule type" value="Genomic_DNA"/>
</dbReference>
<name>A0A0L8GA99_OCTBM</name>
<gene>
    <name evidence="1" type="ORF">OCBIM_22037833mg</name>
</gene>